<evidence type="ECO:0000313" key="12">
    <source>
        <dbReference type="Proteomes" id="UP001168146"/>
    </source>
</evidence>
<dbReference type="InterPro" id="IPR035952">
    <property type="entry name" value="Rhomboid-like_sf"/>
</dbReference>
<comment type="similarity">
    <text evidence="2">Belongs to the peptidase S54 family.</text>
</comment>
<keyword evidence="5 9" id="KW-1133">Transmembrane helix</keyword>
<feature type="transmembrane region" description="Helical" evidence="9">
    <location>
        <begin position="559"/>
        <end position="582"/>
    </location>
</feature>
<dbReference type="GO" id="GO:0006465">
    <property type="term" value="P:signal peptide processing"/>
    <property type="evidence" value="ECO:0007669"/>
    <property type="project" value="TreeGrafter"/>
</dbReference>
<feature type="transmembrane region" description="Helical" evidence="9">
    <location>
        <begin position="588"/>
        <end position="607"/>
    </location>
</feature>
<evidence type="ECO:0000256" key="8">
    <source>
        <dbReference type="SAM" id="MobiDB-lite"/>
    </source>
</evidence>
<keyword evidence="7" id="KW-0175">Coiled coil</keyword>
<reference evidence="11" key="1">
    <citation type="submission" date="2021-12" db="EMBL/GenBank/DDBJ databases">
        <title>Black yeast isolated from Biological Soil Crust.</title>
        <authorList>
            <person name="Kurbessoian T."/>
        </authorList>
    </citation>
    <scope>NUCLEOTIDE SEQUENCE</scope>
    <source>
        <strain evidence="11">CCFEE 5208</strain>
    </source>
</reference>
<dbReference type="AlphaFoldDB" id="A0AAN6JGJ4"/>
<keyword evidence="6 9" id="KW-0472">Membrane</keyword>
<dbReference type="InterPro" id="IPR022764">
    <property type="entry name" value="Peptidase_S54_rhomboid_dom"/>
</dbReference>
<organism evidence="11 12">
    <name type="scientific">Friedmanniomyces endolithicus</name>
    <dbReference type="NCBI Taxonomy" id="329885"/>
    <lineage>
        <taxon>Eukaryota</taxon>
        <taxon>Fungi</taxon>
        <taxon>Dikarya</taxon>
        <taxon>Ascomycota</taxon>
        <taxon>Pezizomycotina</taxon>
        <taxon>Dothideomycetes</taxon>
        <taxon>Dothideomycetidae</taxon>
        <taxon>Mycosphaerellales</taxon>
        <taxon>Teratosphaeriaceae</taxon>
        <taxon>Friedmanniomyces</taxon>
    </lineage>
</organism>
<evidence type="ECO:0000256" key="7">
    <source>
        <dbReference type="SAM" id="Coils"/>
    </source>
</evidence>
<comment type="subcellular location">
    <subcellularLocation>
        <location evidence="1">Membrane</location>
        <topology evidence="1">Multi-pass membrane protein</topology>
    </subcellularLocation>
</comment>
<feature type="domain" description="Peptidase S54 rhomboid" evidence="10">
    <location>
        <begin position="464"/>
        <end position="606"/>
    </location>
</feature>
<sequence length="636" mass="69302">MCTSSSLRFIHIRACHIEQQVAAISAPRVRRQAGPLLELFHGYAKCRNISRNAAPFVVQQDVQLRTRHLEPFRTTTRVFSASALLSAKAKPARPPPPPHGNHISRPGRRKPDASKLEPAQTAVSHTEGLASAVEEEELVTWRDYDPEGGMPLPNGDLSQPDIKKLFGSEGVDVDNGNYILNVMHWRRMSGALVDSGLDFPRRSGVTREEALQALQYVRSLDPGFDEQAAGQTWAEEETLRLQEEIQQRAISVGIYKRDSEYDEGEEMDQGTPEGRERTGESVLQTHRMEREAEWEQEQAEAKVKQEREEMAALHSIRGPLELAGGVQRSVASTQTGTGGIVIGSGPQSAWLAPIERKPWVKYYEDQANLLKDNVLPNLSAFDRLAPSFLVALATAALCLYLSENYTPPPKSARLWPDTPPAVATLTAITAVLTLAFVASRVPPLWRFFNTYCTIVPALPHSVSMLGYMIRHGTITHLVVNTAALWAFGLTLHEDVGRGTFLAIFLAAGAFGGFTSLASQVWKKQWAAYAYGVSAAALGVVAATCALRPQGTLQVGTWELPFAAWVLVVLLAGTDVLAAARGLRTGIDHWGHIGGLATGLAGGLYVRWQTRGGQGVMAFRPAALTKATGEGEVVRTG</sequence>
<dbReference type="Proteomes" id="UP001168146">
    <property type="component" value="Unassembled WGS sequence"/>
</dbReference>
<dbReference type="PANTHER" id="PTHR43731:SF14">
    <property type="entry name" value="PRESENILIN-ASSOCIATED RHOMBOID-LIKE PROTEIN, MITOCHONDRIAL"/>
    <property type="match status" value="1"/>
</dbReference>
<feature type="region of interest" description="Disordered" evidence="8">
    <location>
        <begin position="86"/>
        <end position="128"/>
    </location>
</feature>
<feature type="transmembrane region" description="Helical" evidence="9">
    <location>
        <begin position="527"/>
        <end position="547"/>
    </location>
</feature>
<feature type="transmembrane region" description="Helical" evidence="9">
    <location>
        <begin position="384"/>
        <end position="402"/>
    </location>
</feature>
<feature type="coiled-coil region" evidence="7">
    <location>
        <begin position="289"/>
        <end position="316"/>
    </location>
</feature>
<evidence type="ECO:0000256" key="3">
    <source>
        <dbReference type="ARBA" id="ARBA00022692"/>
    </source>
</evidence>
<evidence type="ECO:0000256" key="2">
    <source>
        <dbReference type="ARBA" id="ARBA00009045"/>
    </source>
</evidence>
<dbReference type="InterPro" id="IPR050925">
    <property type="entry name" value="Rhomboid_protease_S54"/>
</dbReference>
<dbReference type="EMBL" id="JASUXU010000012">
    <property type="protein sequence ID" value="KAK0323568.1"/>
    <property type="molecule type" value="Genomic_DNA"/>
</dbReference>
<evidence type="ECO:0000256" key="6">
    <source>
        <dbReference type="ARBA" id="ARBA00023136"/>
    </source>
</evidence>
<dbReference type="GO" id="GO:0004252">
    <property type="term" value="F:serine-type endopeptidase activity"/>
    <property type="evidence" value="ECO:0007669"/>
    <property type="project" value="InterPro"/>
</dbReference>
<keyword evidence="3 9" id="KW-0812">Transmembrane</keyword>
<feature type="transmembrane region" description="Helical" evidence="9">
    <location>
        <begin position="499"/>
        <end position="521"/>
    </location>
</feature>
<dbReference type="Pfam" id="PF01694">
    <property type="entry name" value="Rhomboid"/>
    <property type="match status" value="1"/>
</dbReference>
<evidence type="ECO:0000259" key="10">
    <source>
        <dbReference type="Pfam" id="PF01694"/>
    </source>
</evidence>
<dbReference type="GO" id="GO:0016020">
    <property type="term" value="C:membrane"/>
    <property type="evidence" value="ECO:0007669"/>
    <property type="project" value="UniProtKB-SubCell"/>
</dbReference>
<dbReference type="PANTHER" id="PTHR43731">
    <property type="entry name" value="RHOMBOID PROTEASE"/>
    <property type="match status" value="1"/>
</dbReference>
<evidence type="ECO:0000313" key="11">
    <source>
        <dbReference type="EMBL" id="KAK0323568.1"/>
    </source>
</evidence>
<feature type="region of interest" description="Disordered" evidence="8">
    <location>
        <begin position="260"/>
        <end position="282"/>
    </location>
</feature>
<comment type="caution">
    <text evidence="11">The sequence shown here is derived from an EMBL/GenBank/DDBJ whole genome shotgun (WGS) entry which is preliminary data.</text>
</comment>
<evidence type="ECO:0000256" key="1">
    <source>
        <dbReference type="ARBA" id="ARBA00004141"/>
    </source>
</evidence>
<feature type="transmembrane region" description="Helical" evidence="9">
    <location>
        <begin position="422"/>
        <end position="441"/>
    </location>
</feature>
<protein>
    <recommendedName>
        <fullName evidence="10">Peptidase S54 rhomboid domain-containing protein</fullName>
    </recommendedName>
</protein>
<accession>A0AAN6JGJ4</accession>
<gene>
    <name evidence="11" type="ORF">LTR82_005315</name>
</gene>
<dbReference type="SUPFAM" id="SSF144091">
    <property type="entry name" value="Rhomboid-like"/>
    <property type="match status" value="1"/>
</dbReference>
<proteinExistence type="inferred from homology"/>
<dbReference type="Gene3D" id="1.20.1540.10">
    <property type="entry name" value="Rhomboid-like"/>
    <property type="match status" value="1"/>
</dbReference>
<evidence type="ECO:0000256" key="5">
    <source>
        <dbReference type="ARBA" id="ARBA00022989"/>
    </source>
</evidence>
<evidence type="ECO:0000256" key="4">
    <source>
        <dbReference type="ARBA" id="ARBA00022801"/>
    </source>
</evidence>
<keyword evidence="4" id="KW-0378">Hydrolase</keyword>
<evidence type="ECO:0000256" key="9">
    <source>
        <dbReference type="SAM" id="Phobius"/>
    </source>
</evidence>
<feature type="transmembrane region" description="Helical" evidence="9">
    <location>
        <begin position="474"/>
        <end position="492"/>
    </location>
</feature>
<name>A0AAN6JGJ4_9PEZI</name>